<evidence type="ECO:0000313" key="7">
    <source>
        <dbReference type="Proteomes" id="UP000231279"/>
    </source>
</evidence>
<keyword evidence="4" id="KW-1133">Transmembrane helix</keyword>
<keyword evidence="3" id="KW-0106">Calcium</keyword>
<protein>
    <submittedName>
        <fullName evidence="6">Calmodulin and related proteins (EF-Hand superfamily)</fullName>
    </submittedName>
</protein>
<evidence type="ECO:0000256" key="2">
    <source>
        <dbReference type="ARBA" id="ARBA00022737"/>
    </source>
</evidence>
<gene>
    <name evidence="6" type="ORF">CDL12_20799</name>
</gene>
<dbReference type="PANTHER" id="PTHR10891">
    <property type="entry name" value="EF-HAND CALCIUM-BINDING DOMAIN CONTAINING PROTEIN"/>
    <property type="match status" value="1"/>
</dbReference>
<dbReference type="FunFam" id="1.10.238.10:FF:000001">
    <property type="entry name" value="Calmodulin 1"/>
    <property type="match status" value="1"/>
</dbReference>
<keyword evidence="1" id="KW-0479">Metal-binding</keyword>
<feature type="domain" description="EF-hand" evidence="5">
    <location>
        <begin position="173"/>
        <end position="207"/>
    </location>
</feature>
<dbReference type="PROSITE" id="PS00018">
    <property type="entry name" value="EF_HAND_1"/>
    <property type="match status" value="2"/>
</dbReference>
<dbReference type="InterPro" id="IPR011992">
    <property type="entry name" value="EF-hand-dom_pair"/>
</dbReference>
<dbReference type="Pfam" id="PF13499">
    <property type="entry name" value="EF-hand_7"/>
    <property type="match status" value="1"/>
</dbReference>
<accession>A0A2G9GNQ2</accession>
<dbReference type="Gene3D" id="1.10.238.10">
    <property type="entry name" value="EF-hand"/>
    <property type="match status" value="1"/>
</dbReference>
<name>A0A2G9GNQ2_9LAMI</name>
<keyword evidence="7" id="KW-1185">Reference proteome</keyword>
<organism evidence="6 7">
    <name type="scientific">Handroanthus impetiginosus</name>
    <dbReference type="NCBI Taxonomy" id="429701"/>
    <lineage>
        <taxon>Eukaryota</taxon>
        <taxon>Viridiplantae</taxon>
        <taxon>Streptophyta</taxon>
        <taxon>Embryophyta</taxon>
        <taxon>Tracheophyta</taxon>
        <taxon>Spermatophyta</taxon>
        <taxon>Magnoliopsida</taxon>
        <taxon>eudicotyledons</taxon>
        <taxon>Gunneridae</taxon>
        <taxon>Pentapetalae</taxon>
        <taxon>asterids</taxon>
        <taxon>lamiids</taxon>
        <taxon>Lamiales</taxon>
        <taxon>Bignoniaceae</taxon>
        <taxon>Crescentiina</taxon>
        <taxon>Tabebuia alliance</taxon>
        <taxon>Handroanthus</taxon>
    </lineage>
</organism>
<keyword evidence="4" id="KW-0812">Transmembrane</keyword>
<dbReference type="STRING" id="429701.A0A2G9GNQ2"/>
<keyword evidence="2" id="KW-0677">Repeat</keyword>
<evidence type="ECO:0000256" key="4">
    <source>
        <dbReference type="SAM" id="Phobius"/>
    </source>
</evidence>
<keyword evidence="4" id="KW-0472">Membrane</keyword>
<dbReference type="Proteomes" id="UP000231279">
    <property type="component" value="Unassembled WGS sequence"/>
</dbReference>
<dbReference type="PROSITE" id="PS50222">
    <property type="entry name" value="EF_HAND_2"/>
    <property type="match status" value="2"/>
</dbReference>
<feature type="transmembrane region" description="Helical" evidence="4">
    <location>
        <begin position="41"/>
        <end position="60"/>
    </location>
</feature>
<dbReference type="InterPro" id="IPR002048">
    <property type="entry name" value="EF_hand_dom"/>
</dbReference>
<evidence type="ECO:0000259" key="5">
    <source>
        <dbReference type="PROSITE" id="PS50222"/>
    </source>
</evidence>
<dbReference type="SMART" id="SM00054">
    <property type="entry name" value="EFh"/>
    <property type="match status" value="2"/>
</dbReference>
<proteinExistence type="predicted"/>
<dbReference type="SUPFAM" id="SSF47473">
    <property type="entry name" value="EF-hand"/>
    <property type="match status" value="1"/>
</dbReference>
<sequence length="207" mass="24288">MFALLLPRKKKNALKIKKVKKMKPKISAAGLIELGNKVANLVSFISIIFYCIIRSLIITFQEFYSCFRRLFELISYLFFDFCKITTNEKPCPVRENNANDHLTREDVEIVMEKLGLIEEPLSDSFEVQNIFDRITPCLDEVREAFRVFDENNDGFIEAEELRKVVSLFGLTAYSEEECHRMIMAFDDNGDKRIDFDEFVKMMEECSW</sequence>
<dbReference type="AlphaFoldDB" id="A0A2G9GNQ2"/>
<dbReference type="CDD" id="cd00051">
    <property type="entry name" value="EFh"/>
    <property type="match status" value="1"/>
</dbReference>
<comment type="caution">
    <text evidence="6">The sequence shown here is derived from an EMBL/GenBank/DDBJ whole genome shotgun (WGS) entry which is preliminary data.</text>
</comment>
<reference evidence="7" key="1">
    <citation type="journal article" date="2018" name="Gigascience">
        <title>Genome assembly of the Pink Ipe (Handroanthus impetiginosus, Bignoniaceae), a highly valued, ecologically keystone Neotropical timber forest tree.</title>
        <authorList>
            <person name="Silva-Junior O.B."/>
            <person name="Grattapaglia D."/>
            <person name="Novaes E."/>
            <person name="Collevatti R.G."/>
        </authorList>
    </citation>
    <scope>NUCLEOTIDE SEQUENCE [LARGE SCALE GENOMIC DNA]</scope>
    <source>
        <strain evidence="7">cv. UFG-1</strain>
    </source>
</reference>
<evidence type="ECO:0000256" key="3">
    <source>
        <dbReference type="ARBA" id="ARBA00022837"/>
    </source>
</evidence>
<dbReference type="InterPro" id="IPR018247">
    <property type="entry name" value="EF_Hand_1_Ca_BS"/>
</dbReference>
<evidence type="ECO:0000313" key="6">
    <source>
        <dbReference type="EMBL" id="PIN06640.1"/>
    </source>
</evidence>
<feature type="domain" description="EF-hand" evidence="5">
    <location>
        <begin position="136"/>
        <end position="171"/>
    </location>
</feature>
<dbReference type="OrthoDB" id="26525at2759"/>
<dbReference type="InterPro" id="IPR039647">
    <property type="entry name" value="EF_hand_pair_protein_CML-like"/>
</dbReference>
<dbReference type="GO" id="GO:0005509">
    <property type="term" value="F:calcium ion binding"/>
    <property type="evidence" value="ECO:0007669"/>
    <property type="project" value="InterPro"/>
</dbReference>
<dbReference type="EMBL" id="NKXS01004352">
    <property type="protein sequence ID" value="PIN06640.1"/>
    <property type="molecule type" value="Genomic_DNA"/>
</dbReference>
<evidence type="ECO:0000256" key="1">
    <source>
        <dbReference type="ARBA" id="ARBA00022723"/>
    </source>
</evidence>